<gene>
    <name evidence="12" type="ORF">O4H49_11470</name>
</gene>
<dbReference type="RefSeq" id="WP_269423552.1">
    <property type="nucleotide sequence ID" value="NZ_JAPWGY010000003.1"/>
</dbReference>
<evidence type="ECO:0000256" key="5">
    <source>
        <dbReference type="ARBA" id="ARBA00022679"/>
    </source>
</evidence>
<dbReference type="PIRSF" id="PIRSF006268">
    <property type="entry name" value="ApbE"/>
    <property type="match status" value="1"/>
</dbReference>
<keyword evidence="4 11" id="KW-0285">Flavoprotein</keyword>
<keyword evidence="13" id="KW-1185">Reference proteome</keyword>
<dbReference type="PANTHER" id="PTHR30040:SF2">
    <property type="entry name" value="FAD:PROTEIN FMN TRANSFERASE"/>
    <property type="match status" value="1"/>
</dbReference>
<comment type="catalytic activity">
    <reaction evidence="10 11">
        <text>L-threonyl-[protein] + FAD = FMN-L-threonyl-[protein] + AMP + H(+)</text>
        <dbReference type="Rhea" id="RHEA:36847"/>
        <dbReference type="Rhea" id="RHEA-COMP:11060"/>
        <dbReference type="Rhea" id="RHEA-COMP:11061"/>
        <dbReference type="ChEBI" id="CHEBI:15378"/>
        <dbReference type="ChEBI" id="CHEBI:30013"/>
        <dbReference type="ChEBI" id="CHEBI:57692"/>
        <dbReference type="ChEBI" id="CHEBI:74257"/>
        <dbReference type="ChEBI" id="CHEBI:456215"/>
        <dbReference type="EC" id="2.7.1.180"/>
    </reaction>
</comment>
<dbReference type="EMBL" id="JAPWGY010000003">
    <property type="protein sequence ID" value="MCZ4281400.1"/>
    <property type="molecule type" value="Genomic_DNA"/>
</dbReference>
<evidence type="ECO:0000256" key="11">
    <source>
        <dbReference type="PIRNR" id="PIRNR006268"/>
    </source>
</evidence>
<keyword evidence="5 11" id="KW-0808">Transferase</keyword>
<dbReference type="Gene3D" id="3.10.520.10">
    <property type="entry name" value="ApbE-like domains"/>
    <property type="match status" value="1"/>
</dbReference>
<evidence type="ECO:0000313" key="12">
    <source>
        <dbReference type="EMBL" id="MCZ4281400.1"/>
    </source>
</evidence>
<dbReference type="PANTHER" id="PTHR30040">
    <property type="entry name" value="THIAMINE BIOSYNTHESIS LIPOPROTEIN APBE"/>
    <property type="match status" value="1"/>
</dbReference>
<dbReference type="Pfam" id="PF02424">
    <property type="entry name" value="ApbE"/>
    <property type="match status" value="1"/>
</dbReference>
<dbReference type="EC" id="2.7.1.180" evidence="2 11"/>
<evidence type="ECO:0000313" key="13">
    <source>
        <dbReference type="Proteomes" id="UP001069802"/>
    </source>
</evidence>
<comment type="cofactor">
    <cofactor evidence="1">
        <name>Mg(2+)</name>
        <dbReference type="ChEBI" id="CHEBI:18420"/>
    </cofactor>
</comment>
<dbReference type="InterPro" id="IPR003374">
    <property type="entry name" value="ApbE-like_sf"/>
</dbReference>
<sequence>MRSPLNRRRFLQIAATAALVGALPASGVRAETGLHRWHGRALGGEAEILLPRRSDSEKLSLKLVNEIKRLEKIFSLYDNDSEITQLNRTAVIDNPSPELYELLEKAQRFSHLTDGSFDITVQPLWDLHMEADRFPDSAFPRLERSVRELVDYQKLELQQDKISFAQKGMAITLNGIAQGYITDRITRMLIAEGYDNCLVNLGEIRALGQHPDQRNWSISVAAPGPDARELFSLSLRPGEAVATSASLGTRFRDGTPHLLDPKAEKQELPYQTLSVVAPDATTADALSTGFSFLSQKEIQTAISSLENITVHVTDRDGKPLPPLTSTSLRG</sequence>
<evidence type="ECO:0000256" key="7">
    <source>
        <dbReference type="ARBA" id="ARBA00022827"/>
    </source>
</evidence>
<dbReference type="SUPFAM" id="SSF143631">
    <property type="entry name" value="ApbE-like"/>
    <property type="match status" value="1"/>
</dbReference>
<dbReference type="PROSITE" id="PS51318">
    <property type="entry name" value="TAT"/>
    <property type="match status" value="1"/>
</dbReference>
<evidence type="ECO:0000256" key="8">
    <source>
        <dbReference type="ARBA" id="ARBA00022842"/>
    </source>
</evidence>
<protein>
    <recommendedName>
        <fullName evidence="3 11">FAD:protein FMN transferase</fullName>
        <ecNumber evidence="2 11">2.7.1.180</ecNumber>
    </recommendedName>
    <alternativeName>
        <fullName evidence="9 11">Flavin transferase</fullName>
    </alternativeName>
</protein>
<accession>A0ABT4LKC1</accession>
<comment type="caution">
    <text evidence="12">The sequence shown here is derived from an EMBL/GenBank/DDBJ whole genome shotgun (WGS) entry which is preliminary data.</text>
</comment>
<evidence type="ECO:0000256" key="9">
    <source>
        <dbReference type="ARBA" id="ARBA00031306"/>
    </source>
</evidence>
<evidence type="ECO:0000256" key="10">
    <source>
        <dbReference type="ARBA" id="ARBA00048540"/>
    </source>
</evidence>
<organism evidence="12 13">
    <name type="scientific">Kiloniella laminariae</name>
    <dbReference type="NCBI Taxonomy" id="454162"/>
    <lineage>
        <taxon>Bacteria</taxon>
        <taxon>Pseudomonadati</taxon>
        <taxon>Pseudomonadota</taxon>
        <taxon>Alphaproteobacteria</taxon>
        <taxon>Rhodospirillales</taxon>
        <taxon>Kiloniellaceae</taxon>
        <taxon>Kiloniella</taxon>
    </lineage>
</organism>
<dbReference type="InterPro" id="IPR006311">
    <property type="entry name" value="TAT_signal"/>
</dbReference>
<evidence type="ECO:0000256" key="3">
    <source>
        <dbReference type="ARBA" id="ARBA00016337"/>
    </source>
</evidence>
<name>A0ABT4LKC1_9PROT</name>
<reference evidence="12" key="1">
    <citation type="submission" date="2022-12" db="EMBL/GenBank/DDBJ databases">
        <title>Bacterial isolates from different developmental stages of Nematostella vectensis.</title>
        <authorList>
            <person name="Fraune S."/>
        </authorList>
    </citation>
    <scope>NUCLEOTIDE SEQUENCE</scope>
    <source>
        <strain evidence="12">G21630-S1</strain>
    </source>
</reference>
<evidence type="ECO:0000256" key="1">
    <source>
        <dbReference type="ARBA" id="ARBA00001946"/>
    </source>
</evidence>
<evidence type="ECO:0000256" key="6">
    <source>
        <dbReference type="ARBA" id="ARBA00022723"/>
    </source>
</evidence>
<comment type="similarity">
    <text evidence="11">Belongs to the ApbE family.</text>
</comment>
<proteinExistence type="inferred from homology"/>
<keyword evidence="7 11" id="KW-0274">FAD</keyword>
<dbReference type="GO" id="GO:0016740">
    <property type="term" value="F:transferase activity"/>
    <property type="evidence" value="ECO:0007669"/>
    <property type="project" value="UniProtKB-KW"/>
</dbReference>
<keyword evidence="8 11" id="KW-0460">Magnesium</keyword>
<dbReference type="Proteomes" id="UP001069802">
    <property type="component" value="Unassembled WGS sequence"/>
</dbReference>
<dbReference type="InterPro" id="IPR024932">
    <property type="entry name" value="ApbE"/>
</dbReference>
<evidence type="ECO:0000256" key="4">
    <source>
        <dbReference type="ARBA" id="ARBA00022630"/>
    </source>
</evidence>
<evidence type="ECO:0000256" key="2">
    <source>
        <dbReference type="ARBA" id="ARBA00011955"/>
    </source>
</evidence>
<keyword evidence="6 11" id="KW-0479">Metal-binding</keyword>